<evidence type="ECO:0000256" key="4">
    <source>
        <dbReference type="ARBA" id="ARBA00022833"/>
    </source>
</evidence>
<proteinExistence type="predicted"/>
<sequence>MTTTLDSRRMELRGVVRVAGEVIASYWPMRTFVHHNPLHGLEHLSFETAIQLGKTFLGGAGYLDGAVYRDYLRAGRIQEAHLATALSPHTRDDAVMAGRCRIAHAEVLRACLTHGLCEESRNPPPGSGSGDRRLVADLSRHLAPALAAPAVDRQIAKAIDEDGDALGRYLTLSDWCDRTVGSDIVATVNAELIKWCEAFLDEGHATWPMPGRERGFYEAWKRLAAREWSPCSIAASRAKISSLPDHPEDAVLEALDALGIPDELRQDYLSLQMTTLPG</sequence>
<evidence type="ECO:0000256" key="5">
    <source>
        <dbReference type="ARBA" id="ARBA00023136"/>
    </source>
</evidence>
<feature type="non-terminal residue" evidence="6">
    <location>
        <position position="278"/>
    </location>
</feature>
<dbReference type="Pfam" id="PF10070">
    <property type="entry name" value="DabA"/>
    <property type="match status" value="1"/>
</dbReference>
<evidence type="ECO:0000256" key="1">
    <source>
        <dbReference type="ARBA" id="ARBA00022448"/>
    </source>
</evidence>
<comment type="caution">
    <text evidence="6">The sequence shown here is derived from an EMBL/GenBank/DDBJ whole genome shotgun (WGS) entry which is preliminary data.</text>
</comment>
<dbReference type="GO" id="GO:0046872">
    <property type="term" value="F:metal ion binding"/>
    <property type="evidence" value="ECO:0007669"/>
    <property type="project" value="UniProtKB-KW"/>
</dbReference>
<dbReference type="Proteomes" id="UP000703893">
    <property type="component" value="Unassembled WGS sequence"/>
</dbReference>
<name>A0A938BI81_9BACT</name>
<evidence type="ECO:0000313" key="6">
    <source>
        <dbReference type="EMBL" id="MBM3274112.1"/>
    </source>
</evidence>
<accession>A0A938BI81</accession>
<keyword evidence="2" id="KW-1003">Cell membrane</keyword>
<keyword evidence="1" id="KW-0813">Transport</keyword>
<dbReference type="PANTHER" id="PTHR38344:SF1">
    <property type="entry name" value="INORGANIC CARBON TRANSPORTER SUBUNIT DABA-RELATED"/>
    <property type="match status" value="1"/>
</dbReference>
<dbReference type="PANTHER" id="PTHR38344">
    <property type="entry name" value="UPF0753 PROTEIN AQ_863"/>
    <property type="match status" value="1"/>
</dbReference>
<keyword evidence="3" id="KW-0479">Metal-binding</keyword>
<evidence type="ECO:0000313" key="7">
    <source>
        <dbReference type="Proteomes" id="UP000703893"/>
    </source>
</evidence>
<dbReference type="InterPro" id="IPR018752">
    <property type="entry name" value="DabA"/>
</dbReference>
<keyword evidence="5" id="KW-0472">Membrane</keyword>
<gene>
    <name evidence="6" type="ORF">FJZ00_03095</name>
</gene>
<organism evidence="6 7">
    <name type="scientific">Candidatus Tanganyikabacteria bacterium</name>
    <dbReference type="NCBI Taxonomy" id="2961651"/>
    <lineage>
        <taxon>Bacteria</taxon>
        <taxon>Bacillati</taxon>
        <taxon>Candidatus Sericytochromatia</taxon>
        <taxon>Candidatus Tanganyikabacteria</taxon>
    </lineage>
</organism>
<evidence type="ECO:0000256" key="3">
    <source>
        <dbReference type="ARBA" id="ARBA00022723"/>
    </source>
</evidence>
<dbReference type="EMBL" id="VGJX01000124">
    <property type="protein sequence ID" value="MBM3274112.1"/>
    <property type="molecule type" value="Genomic_DNA"/>
</dbReference>
<protein>
    <submittedName>
        <fullName evidence="6">DUF2309 family protein</fullName>
    </submittedName>
</protein>
<dbReference type="AlphaFoldDB" id="A0A938BI81"/>
<reference evidence="6 7" key="1">
    <citation type="submission" date="2019-03" db="EMBL/GenBank/DDBJ databases">
        <title>Lake Tanganyika Metagenome-Assembled Genomes (MAGs).</title>
        <authorList>
            <person name="Tran P."/>
        </authorList>
    </citation>
    <scope>NUCLEOTIDE SEQUENCE [LARGE SCALE GENOMIC DNA]</scope>
    <source>
        <strain evidence="6">K_DeepCast_65m_m2_236</strain>
    </source>
</reference>
<keyword evidence="4" id="KW-0862">Zinc</keyword>
<evidence type="ECO:0000256" key="2">
    <source>
        <dbReference type="ARBA" id="ARBA00022475"/>
    </source>
</evidence>